<keyword evidence="4" id="KW-1185">Reference proteome</keyword>
<feature type="region of interest" description="Disordered" evidence="1">
    <location>
        <begin position="150"/>
        <end position="192"/>
    </location>
</feature>
<dbReference type="OrthoDB" id="849204at2"/>
<evidence type="ECO:0000256" key="1">
    <source>
        <dbReference type="SAM" id="MobiDB-lite"/>
    </source>
</evidence>
<comment type="caution">
    <text evidence="3">The sequence shown here is derived from an EMBL/GenBank/DDBJ whole genome shotgun (WGS) entry which is preliminary data.</text>
</comment>
<dbReference type="Proteomes" id="UP000282184">
    <property type="component" value="Unassembled WGS sequence"/>
</dbReference>
<evidence type="ECO:0000313" key="3">
    <source>
        <dbReference type="EMBL" id="RTQ45636.1"/>
    </source>
</evidence>
<dbReference type="RefSeq" id="WP_126695833.1">
    <property type="nucleotide sequence ID" value="NZ_RXOF01000019.1"/>
</dbReference>
<gene>
    <name evidence="3" type="ORF">EJV47_24415</name>
</gene>
<sequence>MQPEDIDKLFRAKLEQHATPPPPSLWYDLQEQLEPEEKKRRGGFFWMAVAAAVTLLLVAGGGWLVWQNPQLGQGAGQGTLASGSTTTRPSQATNPATVPATTPEAAANGAGFGSATAGNPADIAARTDAATTAEEAPADAAKKIEKTAVAQATVAPRTPSTHQQQHLLARTSPRAAARPEPARTETPDFRPAPQASVVERQALAAQPVTAPAPTTNAALAPNTPAVATAPTMGAIEVEVRQQPDNVAALAAAPAADETPGRTRPSVRGVLRQVRRLAQGEKPDLTEVGLPANPALTVQARVAGHTLTKTISL</sequence>
<feature type="compositionally biased region" description="Low complexity" evidence="1">
    <location>
        <begin position="169"/>
        <end position="179"/>
    </location>
</feature>
<reference evidence="3 4" key="1">
    <citation type="submission" date="2018-12" db="EMBL/GenBank/DDBJ databases">
        <title>Hymenobacter gummosus sp. nov., isolated from a spring.</title>
        <authorList>
            <person name="Nie L."/>
        </authorList>
    </citation>
    <scope>NUCLEOTIDE SEQUENCE [LARGE SCALE GENOMIC DNA]</scope>
    <source>
        <strain evidence="3 4">KCTC 52166</strain>
    </source>
</reference>
<feature type="compositionally biased region" description="Low complexity" evidence="1">
    <location>
        <begin position="78"/>
        <end position="107"/>
    </location>
</feature>
<organism evidence="3 4">
    <name type="scientific">Hymenobacter gummosus</name>
    <dbReference type="NCBI Taxonomy" id="1776032"/>
    <lineage>
        <taxon>Bacteria</taxon>
        <taxon>Pseudomonadati</taxon>
        <taxon>Bacteroidota</taxon>
        <taxon>Cytophagia</taxon>
        <taxon>Cytophagales</taxon>
        <taxon>Hymenobacteraceae</taxon>
        <taxon>Hymenobacter</taxon>
    </lineage>
</organism>
<keyword evidence="2" id="KW-0472">Membrane</keyword>
<protein>
    <submittedName>
        <fullName evidence="3">Uncharacterized protein</fullName>
    </submittedName>
</protein>
<keyword evidence="2" id="KW-0812">Transmembrane</keyword>
<evidence type="ECO:0000256" key="2">
    <source>
        <dbReference type="SAM" id="Phobius"/>
    </source>
</evidence>
<feature type="transmembrane region" description="Helical" evidence="2">
    <location>
        <begin position="44"/>
        <end position="66"/>
    </location>
</feature>
<evidence type="ECO:0000313" key="4">
    <source>
        <dbReference type="Proteomes" id="UP000282184"/>
    </source>
</evidence>
<accession>A0A431TVZ8</accession>
<feature type="region of interest" description="Disordered" evidence="1">
    <location>
        <begin position="74"/>
        <end position="120"/>
    </location>
</feature>
<proteinExistence type="predicted"/>
<dbReference type="EMBL" id="RXOF01000019">
    <property type="protein sequence ID" value="RTQ45636.1"/>
    <property type="molecule type" value="Genomic_DNA"/>
</dbReference>
<name>A0A431TVZ8_9BACT</name>
<keyword evidence="2" id="KW-1133">Transmembrane helix</keyword>
<dbReference type="AlphaFoldDB" id="A0A431TVZ8"/>